<evidence type="ECO:0000256" key="5">
    <source>
        <dbReference type="SAM" id="Phobius"/>
    </source>
</evidence>
<dbReference type="STRING" id="1137280.D777_03343"/>
<sequence>MDAGEGAGLMGDTGARNKNLHGDELREEKRQQIAKSERNAVDRILDEAFSRLVTGDVSSPVSEGVVTFIFETACAGVTGHALRIRHNHLVRRLDEIAGEHGIEIPNRDLMIVVRMDTPPMTPRSFAHKSVYEVIEADFWINLRSEGLKGTLRLKHDAGRLVYSMIWFGGLHSQKALKTTCGAITGGLQTAKRYRGGRQLYWVESADSSEGSRWFPDPVTLLLLHRFNREHGLKAFPANAPSLLAGFVSRITSTKSVVSADRNFVRGLMDAASTVASLDIMGCAGFEQNAPGVSVSMGASSWVRLITGLVPPRGRCDTPKSPPELAVNKPSCPLYGPTRGNAKDAIASILRALALDEDKKSASVKSASYQALKLIAESSTLSPIVRIVARWCAFSRLSLTASSIRRYLSEFAEPLIAELIDEEDLNDLDEDDWEGLYAELLTASSSIQQRAYRSGVLRRFHHYLVTQHGLPDTYIEGVSSNGQVDAEILTPAEYGRTLSMLDDEPDRRLSEARQVALILGYRCGVRRGEIRRLLLRDLQGLYEPALSFPTLIVRGNRFGSTKTVNANRVLPLWALLTDSELDLVRRWYRRRVLEQTSIKRNQLFFCELHQPDSLMPAGILINPIQDAMRSASGTPILRFHHLRHSCSTFNALRLMESYPGELFPVEWACSDDGAVIMPHWGEDWYAVLCGEDRYLPAFEKLQYLTFMMGHASPGQTIRTYTHLLDYAVGLMRWSVPMGTLSNLCQAELLGFTADNLQQFRNRRGLSKNKESTPAQLAAVLGRFKKGGEVAVDKSFTSFEMSGSVAGAVSESSQMPASAFLVYRALDHVSQLTKNGATLEKAIDGTADLFGLSEPCLTRCHSRGEWLMDQHARNFKEEHPGQRNAFSPSERPDVDSVAHKNGVGGVNYPILRTCPAPPKLEASHPTVDKMYQRLVKLAQIDADRFRTLVENVVQAAQKSHTQLKFRDTPGQVLYLQFLDVIGFLPHAWVDVRAPETGPDEHQLKNYWSKELSMPKTLVRARWDEPAGPTNVMGVAHIIVDPPRKGFGERPRQHYMSALRFVVFVALIGFGGRVYVDDEMEKERAIHGTEYSPF</sequence>
<dbReference type="GO" id="GO:0003677">
    <property type="term" value="F:DNA binding"/>
    <property type="evidence" value="ECO:0007669"/>
    <property type="project" value="UniProtKB-UniRule"/>
</dbReference>
<dbReference type="EMBL" id="ANIE01000009">
    <property type="protein sequence ID" value="KEF30167.1"/>
    <property type="molecule type" value="Genomic_DNA"/>
</dbReference>
<keyword evidence="1" id="KW-0229">DNA integration</keyword>
<evidence type="ECO:0000313" key="8">
    <source>
        <dbReference type="Proteomes" id="UP000035057"/>
    </source>
</evidence>
<dbReference type="SUPFAM" id="SSF56349">
    <property type="entry name" value="DNA breaking-rejoining enzymes"/>
    <property type="match status" value="1"/>
</dbReference>
<comment type="caution">
    <text evidence="7">The sequence shown here is derived from an EMBL/GenBank/DDBJ whole genome shotgun (WGS) entry which is preliminary data.</text>
</comment>
<dbReference type="Proteomes" id="UP000035057">
    <property type="component" value="Unassembled WGS sequence"/>
</dbReference>
<evidence type="ECO:0000256" key="3">
    <source>
        <dbReference type="PROSITE-ProRule" id="PRU01248"/>
    </source>
</evidence>
<feature type="transmembrane region" description="Helical" evidence="5">
    <location>
        <begin position="1052"/>
        <end position="1073"/>
    </location>
</feature>
<dbReference type="OrthoDB" id="9157643at2"/>
<keyword evidence="8" id="KW-1185">Reference proteome</keyword>
<evidence type="ECO:0000256" key="4">
    <source>
        <dbReference type="SAM" id="MobiDB-lite"/>
    </source>
</evidence>
<dbReference type="PROSITE" id="PS51900">
    <property type="entry name" value="CB"/>
    <property type="match status" value="1"/>
</dbReference>
<evidence type="ECO:0000256" key="1">
    <source>
        <dbReference type="ARBA" id="ARBA00022908"/>
    </source>
</evidence>
<keyword evidence="2" id="KW-0233">DNA recombination</keyword>
<feature type="region of interest" description="Disordered" evidence="4">
    <location>
        <begin position="1"/>
        <end position="26"/>
    </location>
</feature>
<evidence type="ECO:0000256" key="2">
    <source>
        <dbReference type="ARBA" id="ARBA00023172"/>
    </source>
</evidence>
<dbReference type="Gene3D" id="1.10.443.10">
    <property type="entry name" value="Intergrase catalytic core"/>
    <property type="match status" value="1"/>
</dbReference>
<keyword evidence="5" id="KW-0472">Membrane</keyword>
<dbReference type="GO" id="GO:0006310">
    <property type="term" value="P:DNA recombination"/>
    <property type="evidence" value="ECO:0007669"/>
    <property type="project" value="UniProtKB-KW"/>
</dbReference>
<organism evidence="7 8">
    <name type="scientific">Marinobacter nitratireducens</name>
    <dbReference type="NCBI Taxonomy" id="1137280"/>
    <lineage>
        <taxon>Bacteria</taxon>
        <taxon>Pseudomonadati</taxon>
        <taxon>Pseudomonadota</taxon>
        <taxon>Gammaproteobacteria</taxon>
        <taxon>Pseudomonadales</taxon>
        <taxon>Marinobacteraceae</taxon>
        <taxon>Marinobacter</taxon>
    </lineage>
</organism>
<dbReference type="InterPro" id="IPR044068">
    <property type="entry name" value="CB"/>
</dbReference>
<keyword evidence="5" id="KW-1133">Transmembrane helix</keyword>
<dbReference type="AlphaFoldDB" id="A0A072MYX1"/>
<protein>
    <recommendedName>
        <fullName evidence="6">Core-binding (CB) domain-containing protein</fullName>
    </recommendedName>
</protein>
<dbReference type="PATRIC" id="fig|1137280.3.peg.3161"/>
<keyword evidence="3" id="KW-0238">DNA-binding</keyword>
<reference evidence="7 8" key="1">
    <citation type="submission" date="2012-12" db="EMBL/GenBank/DDBJ databases">
        <title>Genome assembly of Marinobacter sp. AK21.</title>
        <authorList>
            <person name="Khatri I."/>
            <person name="Kumar R."/>
            <person name="Vaidya B."/>
            <person name="Subramanian S."/>
            <person name="Pinnaka A."/>
        </authorList>
    </citation>
    <scope>NUCLEOTIDE SEQUENCE [LARGE SCALE GENOMIC DNA]</scope>
    <source>
        <strain evidence="7 8">AK21</strain>
    </source>
</reference>
<evidence type="ECO:0000259" key="6">
    <source>
        <dbReference type="PROSITE" id="PS51900"/>
    </source>
</evidence>
<dbReference type="RefSeq" id="WP_036134085.1">
    <property type="nucleotide sequence ID" value="NZ_ANIE01000009.1"/>
</dbReference>
<accession>A0A072MYX1</accession>
<proteinExistence type="predicted"/>
<feature type="compositionally biased region" description="Gly residues" evidence="4">
    <location>
        <begin position="1"/>
        <end position="11"/>
    </location>
</feature>
<dbReference type="GO" id="GO:0015074">
    <property type="term" value="P:DNA integration"/>
    <property type="evidence" value="ECO:0007669"/>
    <property type="project" value="UniProtKB-KW"/>
</dbReference>
<evidence type="ECO:0000313" key="7">
    <source>
        <dbReference type="EMBL" id="KEF30167.1"/>
    </source>
</evidence>
<feature type="domain" description="Core-binding (CB)" evidence="6">
    <location>
        <begin position="381"/>
        <end position="464"/>
    </location>
</feature>
<keyword evidence="5" id="KW-0812">Transmembrane</keyword>
<dbReference type="InterPro" id="IPR013762">
    <property type="entry name" value="Integrase-like_cat_sf"/>
</dbReference>
<gene>
    <name evidence="7" type="ORF">D777_03343</name>
</gene>
<dbReference type="InterPro" id="IPR011010">
    <property type="entry name" value="DNA_brk_join_enz"/>
</dbReference>
<name>A0A072MYX1_9GAMM</name>